<dbReference type="Proteomes" id="UP000035680">
    <property type="component" value="Unassembled WGS sequence"/>
</dbReference>
<accession>A0A0K0FCH1</accession>
<dbReference type="PANTHER" id="PTHR46472">
    <property type="entry name" value="NUCLEOREDOXIN"/>
    <property type="match status" value="1"/>
</dbReference>
<dbReference type="PROSITE" id="PS51352">
    <property type="entry name" value="THIOREDOXIN_2"/>
    <property type="match status" value="1"/>
</dbReference>
<dbReference type="InterPro" id="IPR013766">
    <property type="entry name" value="Thioredoxin_domain"/>
</dbReference>
<dbReference type="GO" id="GO:0004791">
    <property type="term" value="F:thioredoxin-disulfide reductase (NADPH) activity"/>
    <property type="evidence" value="ECO:0007669"/>
    <property type="project" value="TreeGrafter"/>
</dbReference>
<keyword evidence="2" id="KW-1185">Reference proteome</keyword>
<dbReference type="GO" id="GO:0005634">
    <property type="term" value="C:nucleus"/>
    <property type="evidence" value="ECO:0007669"/>
    <property type="project" value="TreeGrafter"/>
</dbReference>
<evidence type="ECO:0000259" key="1">
    <source>
        <dbReference type="PROSITE" id="PS51352"/>
    </source>
</evidence>
<reference evidence="3" key="2">
    <citation type="submission" date="2015-08" db="UniProtKB">
        <authorList>
            <consortium name="WormBaseParasite"/>
        </authorList>
    </citation>
    <scope>IDENTIFICATION</scope>
</reference>
<dbReference type="WBParaSite" id="SVE_0653600.1">
    <property type="protein sequence ID" value="SVE_0653600.1"/>
    <property type="gene ID" value="SVE_0653600"/>
</dbReference>
<proteinExistence type="predicted"/>
<dbReference type="GO" id="GO:0030178">
    <property type="term" value="P:negative regulation of Wnt signaling pathway"/>
    <property type="evidence" value="ECO:0007669"/>
    <property type="project" value="TreeGrafter"/>
</dbReference>
<dbReference type="InterPro" id="IPR012336">
    <property type="entry name" value="Thioredoxin-like_fold"/>
</dbReference>
<reference evidence="2" key="1">
    <citation type="submission" date="2014-07" db="EMBL/GenBank/DDBJ databases">
        <authorList>
            <person name="Martin A.A"/>
            <person name="De Silva N."/>
        </authorList>
    </citation>
    <scope>NUCLEOTIDE SEQUENCE</scope>
</reference>
<dbReference type="Gene3D" id="3.40.30.10">
    <property type="entry name" value="Glutaredoxin"/>
    <property type="match status" value="1"/>
</dbReference>
<dbReference type="SUPFAM" id="SSF52833">
    <property type="entry name" value="Thioredoxin-like"/>
    <property type="match status" value="1"/>
</dbReference>
<dbReference type="AlphaFoldDB" id="A0A0K0FCH1"/>
<sequence length="179" mass="20324">MNISKTALGLSNVLKKQSTSRNYARNSSFISKLITDLNLLKGDGSFEKASDLLKDKVVGLYVSAGWCPNCRVYTTKLKKFYETINKENHQFEVIFVSADKTHEDMVEYYEEKMGNWLMMEHNLANSTSVKNECNIKSIPAFVIVNKKGEVVVSDGRNQVNGRGKIEPFALFEDWKKIAL</sequence>
<evidence type="ECO:0000313" key="2">
    <source>
        <dbReference type="Proteomes" id="UP000035680"/>
    </source>
</evidence>
<evidence type="ECO:0000313" key="3">
    <source>
        <dbReference type="WBParaSite" id="SVE_0653600.1"/>
    </source>
</evidence>
<name>A0A0K0FCH1_STRVS</name>
<dbReference type="STRING" id="75913.A0A0K0FCH1"/>
<protein>
    <submittedName>
        <fullName evidence="3">Nucleoredoxin-like protein 2 (inferred by orthology to a human protein)</fullName>
    </submittedName>
</protein>
<dbReference type="InterPro" id="IPR036249">
    <property type="entry name" value="Thioredoxin-like_sf"/>
</dbReference>
<dbReference type="Pfam" id="PF13905">
    <property type="entry name" value="Thioredoxin_8"/>
    <property type="match status" value="1"/>
</dbReference>
<organism evidence="2 3">
    <name type="scientific">Strongyloides venezuelensis</name>
    <name type="common">Threadworm</name>
    <dbReference type="NCBI Taxonomy" id="75913"/>
    <lineage>
        <taxon>Eukaryota</taxon>
        <taxon>Metazoa</taxon>
        <taxon>Ecdysozoa</taxon>
        <taxon>Nematoda</taxon>
        <taxon>Chromadorea</taxon>
        <taxon>Rhabditida</taxon>
        <taxon>Tylenchina</taxon>
        <taxon>Panagrolaimomorpha</taxon>
        <taxon>Strongyloidoidea</taxon>
        <taxon>Strongyloididae</taxon>
        <taxon>Strongyloides</taxon>
    </lineage>
</organism>
<dbReference type="PANTHER" id="PTHR46472:SF1">
    <property type="entry name" value="NUCLEOREDOXIN"/>
    <property type="match status" value="1"/>
</dbReference>
<feature type="domain" description="Thioredoxin" evidence="1">
    <location>
        <begin position="28"/>
        <end position="179"/>
    </location>
</feature>
<dbReference type="GO" id="GO:0031397">
    <property type="term" value="P:negative regulation of protein ubiquitination"/>
    <property type="evidence" value="ECO:0007669"/>
    <property type="project" value="TreeGrafter"/>
</dbReference>